<sequence>MKPDADHTRDLPARMRARADQDGLAPDNRLRQLADELDAAISGFYAADQTVPVAQFVGAWARARRAWHVYSGEPLL</sequence>
<feature type="region of interest" description="Disordered" evidence="1">
    <location>
        <begin position="1"/>
        <end position="23"/>
    </location>
</feature>
<dbReference type="RefSeq" id="WP_106701296.1">
    <property type="nucleotide sequence ID" value="NZ_CP027666.1"/>
</dbReference>
<dbReference type="KEGG" id="otk:C6570_01145"/>
<dbReference type="Proteomes" id="UP000239709">
    <property type="component" value="Chromosome"/>
</dbReference>
<reference evidence="2 3" key="1">
    <citation type="submission" date="2018-03" db="EMBL/GenBank/DDBJ databases">
        <title>Genome sequencing of Ottowia sp.</title>
        <authorList>
            <person name="Kim S.-J."/>
            <person name="Heo J."/>
            <person name="Kwon S.-W."/>
        </authorList>
    </citation>
    <scope>NUCLEOTIDE SEQUENCE [LARGE SCALE GENOMIC DNA]</scope>
    <source>
        <strain evidence="2 3">KADR8-3</strain>
    </source>
</reference>
<dbReference type="AlphaFoldDB" id="A0A2S0MB16"/>
<keyword evidence="3" id="KW-1185">Reference proteome</keyword>
<evidence type="ECO:0000256" key="1">
    <source>
        <dbReference type="SAM" id="MobiDB-lite"/>
    </source>
</evidence>
<evidence type="ECO:0000313" key="2">
    <source>
        <dbReference type="EMBL" id="AVO33016.1"/>
    </source>
</evidence>
<accession>A0A2S0MB16</accession>
<evidence type="ECO:0000313" key="3">
    <source>
        <dbReference type="Proteomes" id="UP000239709"/>
    </source>
</evidence>
<dbReference type="EMBL" id="CP027666">
    <property type="protein sequence ID" value="AVO33016.1"/>
    <property type="molecule type" value="Genomic_DNA"/>
</dbReference>
<feature type="compositionally biased region" description="Basic and acidic residues" evidence="1">
    <location>
        <begin position="1"/>
        <end position="21"/>
    </location>
</feature>
<name>A0A2S0MB16_9BURK</name>
<organism evidence="2 3">
    <name type="scientific">Ottowia oryzae</name>
    <dbReference type="NCBI Taxonomy" id="2109914"/>
    <lineage>
        <taxon>Bacteria</taxon>
        <taxon>Pseudomonadati</taxon>
        <taxon>Pseudomonadota</taxon>
        <taxon>Betaproteobacteria</taxon>
        <taxon>Burkholderiales</taxon>
        <taxon>Comamonadaceae</taxon>
        <taxon>Ottowia</taxon>
    </lineage>
</organism>
<gene>
    <name evidence="2" type="ORF">C6570_01145</name>
</gene>
<protein>
    <submittedName>
        <fullName evidence="2">Uncharacterized protein</fullName>
    </submittedName>
</protein>
<proteinExistence type="predicted"/>